<accession>A0A6B2JXR5</accession>
<organism evidence="2 3">
    <name type="scientific">Pseudoroseicyclus tamaricis</name>
    <dbReference type="NCBI Taxonomy" id="2705421"/>
    <lineage>
        <taxon>Bacteria</taxon>
        <taxon>Pseudomonadati</taxon>
        <taxon>Pseudomonadota</taxon>
        <taxon>Alphaproteobacteria</taxon>
        <taxon>Rhodobacterales</taxon>
        <taxon>Paracoccaceae</taxon>
        <taxon>Pseudoroseicyclus</taxon>
    </lineage>
</organism>
<evidence type="ECO:0000256" key="1">
    <source>
        <dbReference type="SAM" id="Phobius"/>
    </source>
</evidence>
<comment type="caution">
    <text evidence="2">The sequence shown here is derived from an EMBL/GenBank/DDBJ whole genome shotgun (WGS) entry which is preliminary data.</text>
</comment>
<keyword evidence="3" id="KW-1185">Reference proteome</keyword>
<dbReference type="RefSeq" id="WP_163890196.1">
    <property type="nucleotide sequence ID" value="NZ_JAAFYS010000001.1"/>
</dbReference>
<dbReference type="AlphaFoldDB" id="A0A6B2JXR5"/>
<protein>
    <submittedName>
        <fullName evidence="2">DUF2065 domain-containing protein</fullName>
    </submittedName>
</protein>
<dbReference type="Proteomes" id="UP000474757">
    <property type="component" value="Unassembled WGS sequence"/>
</dbReference>
<reference evidence="2 3" key="1">
    <citation type="submission" date="2020-02" db="EMBL/GenBank/DDBJ databases">
        <title>Pseudoroseicyclus tamarix, sp. nov., isolated from offshore sediment of a Tamarix chinensis forest.</title>
        <authorList>
            <person name="Gai Y."/>
        </authorList>
    </citation>
    <scope>NUCLEOTIDE SEQUENCE [LARGE SCALE GENOMIC DNA]</scope>
    <source>
        <strain evidence="2 3">CLL3-39</strain>
    </source>
</reference>
<keyword evidence="1" id="KW-0812">Transmembrane</keyword>
<evidence type="ECO:0000313" key="2">
    <source>
        <dbReference type="EMBL" id="NDV00152.1"/>
    </source>
</evidence>
<name>A0A6B2JXR5_9RHOB</name>
<keyword evidence="1" id="KW-0472">Membrane</keyword>
<evidence type="ECO:0000313" key="3">
    <source>
        <dbReference type="Proteomes" id="UP000474757"/>
    </source>
</evidence>
<dbReference type="Pfam" id="PF09838">
    <property type="entry name" value="DUF2065"/>
    <property type="match status" value="1"/>
</dbReference>
<keyword evidence="1" id="KW-1133">Transmembrane helix</keyword>
<dbReference type="InterPro" id="IPR019201">
    <property type="entry name" value="DUF2065"/>
</dbReference>
<dbReference type="EMBL" id="JAAGAB010000001">
    <property type="protein sequence ID" value="NDV00152.1"/>
    <property type="molecule type" value="Genomic_DNA"/>
</dbReference>
<gene>
    <name evidence="2" type="ORF">GZA08_04110</name>
</gene>
<sequence>MATLLLALGLLLVAEGLIWALAPGLIEAMLAALRSMDIPQRRMVGLGAMALGAVFVWAASLLGA</sequence>
<feature type="transmembrane region" description="Helical" evidence="1">
    <location>
        <begin position="44"/>
        <end position="63"/>
    </location>
</feature>
<proteinExistence type="predicted"/>